<evidence type="ECO:0000259" key="5">
    <source>
        <dbReference type="Pfam" id="PF25973"/>
    </source>
</evidence>
<dbReference type="Gene3D" id="1.10.287.470">
    <property type="entry name" value="Helix hairpin bin"/>
    <property type="match status" value="1"/>
</dbReference>
<dbReference type="PANTHER" id="PTHR30469">
    <property type="entry name" value="MULTIDRUG RESISTANCE PROTEIN MDTA"/>
    <property type="match status" value="1"/>
</dbReference>
<dbReference type="GO" id="GO:0015562">
    <property type="term" value="F:efflux transmembrane transporter activity"/>
    <property type="evidence" value="ECO:0007669"/>
    <property type="project" value="TreeGrafter"/>
</dbReference>
<name>A0A4D8P6D5_9PROT</name>
<dbReference type="GO" id="GO:1990281">
    <property type="term" value="C:efflux pump complex"/>
    <property type="evidence" value="ECO:0007669"/>
    <property type="project" value="TreeGrafter"/>
</dbReference>
<evidence type="ECO:0000259" key="4">
    <source>
        <dbReference type="Pfam" id="PF25967"/>
    </source>
</evidence>
<comment type="similarity">
    <text evidence="1">Belongs to the membrane fusion protein (MFP) (TC 8.A.1) family.</text>
</comment>
<dbReference type="NCBIfam" id="TIGR01730">
    <property type="entry name" value="RND_mfp"/>
    <property type="match status" value="1"/>
</dbReference>
<sequence length="375" mass="39555">MSWSSGFGLSGFGLSGFGSSRSAILAGLLLLGCEQPTPPPAEATLIRALPVQVSQFDRTAALTGEIQARHESNLGFRVSGKVVERLVEVGQTVTSGQLLARLDNQDQTNAVRSAESDVAAAQAAVEQSRTQEERQRSLLANGFTTRVQYDNAQKRFQQAQAELNSAEAQLGSARDTLSYTELRADRDGVITAKAAEPGQVVAVGQPVLRLADPNEREAVFQVPGASIRLEGREGLPPVEVRLVNDAKTVTEGTIRELSPGVDPVTRTYTVKVSLPNAPDAFLLGSSVVGRAKLPARPVVNLPSSALFQTGNGEPAVWVVARPADTVSLRPVSVLQYDTGTVTVSSGLSDGDLVVVGGVQKLRPDQKVTIKQGSGA</sequence>
<dbReference type="InterPro" id="IPR006143">
    <property type="entry name" value="RND_pump_MFP"/>
</dbReference>
<dbReference type="RefSeq" id="WP_137114628.1">
    <property type="nucleotide sequence ID" value="NZ_CP032321.1"/>
</dbReference>
<organism evidence="6 7">
    <name type="scientific">Azospirillum argentinense</name>
    <dbReference type="NCBI Taxonomy" id="2970906"/>
    <lineage>
        <taxon>Bacteria</taxon>
        <taxon>Pseudomonadati</taxon>
        <taxon>Pseudomonadota</taxon>
        <taxon>Alphaproteobacteria</taxon>
        <taxon>Rhodospirillales</taxon>
        <taxon>Azospirillaceae</taxon>
        <taxon>Azospirillum</taxon>
    </lineage>
</organism>
<dbReference type="Gene3D" id="2.40.420.20">
    <property type="match status" value="1"/>
</dbReference>
<evidence type="ECO:0000259" key="3">
    <source>
        <dbReference type="Pfam" id="PF25954"/>
    </source>
</evidence>
<feature type="domain" description="CzcB-like barrel-sandwich hybrid" evidence="5">
    <location>
        <begin position="77"/>
        <end position="212"/>
    </location>
</feature>
<dbReference type="InterPro" id="IPR058792">
    <property type="entry name" value="Beta-barrel_RND_2"/>
</dbReference>
<dbReference type="Proteomes" id="UP000298595">
    <property type="component" value="Chromosome"/>
</dbReference>
<dbReference type="InterPro" id="IPR058627">
    <property type="entry name" value="MdtA-like_C"/>
</dbReference>
<evidence type="ECO:0000313" key="6">
    <source>
        <dbReference type="EMBL" id="QCN94432.1"/>
    </source>
</evidence>
<dbReference type="InterPro" id="IPR058647">
    <property type="entry name" value="BSH_CzcB-like"/>
</dbReference>
<evidence type="ECO:0000313" key="7">
    <source>
        <dbReference type="Proteomes" id="UP000298595"/>
    </source>
</evidence>
<dbReference type="Gene3D" id="2.40.50.100">
    <property type="match status" value="1"/>
</dbReference>
<dbReference type="PANTHER" id="PTHR30469:SF38">
    <property type="entry name" value="HLYD FAMILY SECRETION PROTEIN"/>
    <property type="match status" value="1"/>
</dbReference>
<feature type="domain" description="CusB-like beta-barrel" evidence="3">
    <location>
        <begin position="237"/>
        <end position="277"/>
    </location>
</feature>
<feature type="domain" description="Multidrug resistance protein MdtA-like C-terminal permuted SH3" evidence="4">
    <location>
        <begin position="298"/>
        <end position="360"/>
    </location>
</feature>
<accession>A0A4D8P6D5</accession>
<evidence type="ECO:0000256" key="1">
    <source>
        <dbReference type="ARBA" id="ARBA00009477"/>
    </source>
</evidence>
<dbReference type="EMBL" id="CP032321">
    <property type="protein sequence ID" value="QCN94432.1"/>
    <property type="molecule type" value="Genomic_DNA"/>
</dbReference>
<dbReference type="AlphaFoldDB" id="A0A4D8P6D5"/>
<keyword evidence="2" id="KW-0175">Coiled coil</keyword>
<dbReference type="KEGG" id="aare:D3093_03675"/>
<reference evidence="6 7" key="1">
    <citation type="submission" date="2018-09" db="EMBL/GenBank/DDBJ databases">
        <title>Whole genome based analysis of evolution and adaptive divergence in Indian and Brazilian strains of Azospirillum brasilense.</title>
        <authorList>
            <person name="Singh C."/>
            <person name="Tripathi A.K."/>
        </authorList>
    </citation>
    <scope>NUCLEOTIDE SEQUENCE [LARGE SCALE GENOMIC DNA]</scope>
    <source>
        <strain evidence="6 7">MTCC4035</strain>
    </source>
</reference>
<proteinExistence type="inferred from homology"/>
<evidence type="ECO:0000256" key="2">
    <source>
        <dbReference type="SAM" id="Coils"/>
    </source>
</evidence>
<dbReference type="Gene3D" id="2.40.30.170">
    <property type="match status" value="1"/>
</dbReference>
<dbReference type="Pfam" id="PF25967">
    <property type="entry name" value="RND-MFP_C"/>
    <property type="match status" value="1"/>
</dbReference>
<dbReference type="Pfam" id="PF25954">
    <property type="entry name" value="Beta-barrel_RND_2"/>
    <property type="match status" value="1"/>
</dbReference>
<dbReference type="Pfam" id="PF25973">
    <property type="entry name" value="BSH_CzcB"/>
    <property type="match status" value="1"/>
</dbReference>
<dbReference type="SUPFAM" id="SSF111369">
    <property type="entry name" value="HlyD-like secretion proteins"/>
    <property type="match status" value="1"/>
</dbReference>
<gene>
    <name evidence="6" type="ORF">D3093_03675</name>
</gene>
<feature type="coiled-coil region" evidence="2">
    <location>
        <begin position="104"/>
        <end position="176"/>
    </location>
</feature>
<protein>
    <submittedName>
        <fullName evidence="6">Efflux RND transporter periplasmic adaptor subunit</fullName>
    </submittedName>
</protein>